<evidence type="ECO:0000313" key="2">
    <source>
        <dbReference type="EMBL" id="GAT08178.1"/>
    </source>
</evidence>
<gene>
    <name evidence="2" type="ORF">RMCN_1311</name>
</gene>
<dbReference type="RefSeq" id="WP_234787595.1">
    <property type="nucleotide sequence ID" value="NZ_BCTA01000021.1"/>
</dbReference>
<comment type="caution">
    <text evidence="2">The sequence shown here is derived from an EMBL/GenBank/DDBJ whole genome shotgun (WGS) entry which is preliminary data.</text>
</comment>
<keyword evidence="3" id="KW-1185">Reference proteome</keyword>
<dbReference type="Proteomes" id="UP000069773">
    <property type="component" value="Unassembled WGS sequence"/>
</dbReference>
<evidence type="ECO:0000256" key="1">
    <source>
        <dbReference type="SAM" id="MobiDB-lite"/>
    </source>
</evidence>
<organism evidence="2 3">
    <name type="scientific">Mycolicibacterium novocastrense</name>
    <name type="common">Mycobacterium novocastrense</name>
    <dbReference type="NCBI Taxonomy" id="59813"/>
    <lineage>
        <taxon>Bacteria</taxon>
        <taxon>Bacillati</taxon>
        <taxon>Actinomycetota</taxon>
        <taxon>Actinomycetes</taxon>
        <taxon>Mycobacteriales</taxon>
        <taxon>Mycobacteriaceae</taxon>
        <taxon>Mycolicibacterium</taxon>
    </lineage>
</organism>
<accession>A0ABQ0KF48</accession>
<dbReference type="EMBL" id="BCTA01000021">
    <property type="protein sequence ID" value="GAT08178.1"/>
    <property type="molecule type" value="Genomic_DNA"/>
</dbReference>
<protein>
    <submittedName>
        <fullName evidence="2">Uncharacterized protein</fullName>
    </submittedName>
</protein>
<feature type="region of interest" description="Disordered" evidence="1">
    <location>
        <begin position="89"/>
        <end position="115"/>
    </location>
</feature>
<name>A0ABQ0KF48_MYCNV</name>
<reference evidence="2 3" key="1">
    <citation type="journal article" date="2016" name="Genome Announc.">
        <title>Draft Genome Sequences of Five Rapidly Growing Mycobacterium Species, M. thermoresistibile, M. fortuitum subsp. acetamidolyticum, M. canariasense, M. brisbanense, and M. novocastrense.</title>
        <authorList>
            <person name="Katahira K."/>
            <person name="Ogura Y."/>
            <person name="Gotoh Y."/>
            <person name="Hayashi T."/>
        </authorList>
    </citation>
    <scope>NUCLEOTIDE SEQUENCE [LARGE SCALE GENOMIC DNA]</scope>
    <source>
        <strain evidence="2 3">JCM18114</strain>
    </source>
</reference>
<evidence type="ECO:0000313" key="3">
    <source>
        <dbReference type="Proteomes" id="UP000069773"/>
    </source>
</evidence>
<proteinExistence type="predicted"/>
<sequence>MEPPHSYVRDTSASVVHHGDYLNRDDRRPLCGLALTSATLLGDAAGDAVICPECEAKLAQYHAAWWRERALAVEAELEELRIKYGQLTGHAEETQEPSPPRTQTTESPTTEEEPASLLGRARVELLGLCRQCDGVVPYWRLKTTMQAFSDQLSPDERVLLAQEIGADGSLIRWCTTEVVNLGWQVTNSPVQEEAEAMWDAWTHDAYQTPKKNKWRLGRSRSRDAS</sequence>